<dbReference type="EMBL" id="LAZR01016130">
    <property type="protein sequence ID" value="KKM05843.1"/>
    <property type="molecule type" value="Genomic_DNA"/>
</dbReference>
<organism evidence="2">
    <name type="scientific">marine sediment metagenome</name>
    <dbReference type="NCBI Taxonomy" id="412755"/>
    <lineage>
        <taxon>unclassified sequences</taxon>
        <taxon>metagenomes</taxon>
        <taxon>ecological metagenomes</taxon>
    </lineage>
</organism>
<dbReference type="Gene3D" id="1.10.443.10">
    <property type="entry name" value="Intergrase catalytic core"/>
    <property type="match status" value="1"/>
</dbReference>
<dbReference type="GO" id="GO:0006310">
    <property type="term" value="P:DNA recombination"/>
    <property type="evidence" value="ECO:0007669"/>
    <property type="project" value="UniProtKB-KW"/>
</dbReference>
<dbReference type="InterPro" id="IPR011010">
    <property type="entry name" value="DNA_brk_join_enz"/>
</dbReference>
<proteinExistence type="predicted"/>
<dbReference type="AlphaFoldDB" id="A0A0F9K3P3"/>
<protein>
    <recommendedName>
        <fullName evidence="3">Tyr recombinase domain-containing protein</fullName>
    </recommendedName>
</protein>
<accession>A0A0F9K3P3</accession>
<reference evidence="2" key="1">
    <citation type="journal article" date="2015" name="Nature">
        <title>Complex archaea that bridge the gap between prokaryotes and eukaryotes.</title>
        <authorList>
            <person name="Spang A."/>
            <person name="Saw J.H."/>
            <person name="Jorgensen S.L."/>
            <person name="Zaremba-Niedzwiedzka K."/>
            <person name="Martijn J."/>
            <person name="Lind A.E."/>
            <person name="van Eijk R."/>
            <person name="Schleper C."/>
            <person name="Guy L."/>
            <person name="Ettema T.J."/>
        </authorList>
    </citation>
    <scope>NUCLEOTIDE SEQUENCE</scope>
</reference>
<gene>
    <name evidence="2" type="ORF">LCGC14_1749970</name>
</gene>
<evidence type="ECO:0000313" key="2">
    <source>
        <dbReference type="EMBL" id="KKM05843.1"/>
    </source>
</evidence>
<dbReference type="GO" id="GO:0003677">
    <property type="term" value="F:DNA binding"/>
    <property type="evidence" value="ECO:0007669"/>
    <property type="project" value="InterPro"/>
</dbReference>
<dbReference type="InterPro" id="IPR013762">
    <property type="entry name" value="Integrase-like_cat_sf"/>
</dbReference>
<comment type="caution">
    <text evidence="2">The sequence shown here is derived from an EMBL/GenBank/DDBJ whole genome shotgun (WGS) entry which is preliminary data.</text>
</comment>
<dbReference type="GO" id="GO:0015074">
    <property type="term" value="P:DNA integration"/>
    <property type="evidence" value="ECO:0007669"/>
    <property type="project" value="InterPro"/>
</dbReference>
<keyword evidence="1" id="KW-0233">DNA recombination</keyword>
<dbReference type="SUPFAM" id="SSF56349">
    <property type="entry name" value="DNA breaking-rejoining enzymes"/>
    <property type="match status" value="1"/>
</dbReference>
<sequence length="108" mass="12776">MELLVDLLDGSEFVFTFAGKPVLKGYLSERFKRGLQTAGIRVGERILVPYSLRYTFRSRSQGSLEVKTIMDMMGHRSEQMSEHYLRFNPEQFEVYQQYQEIIDRLWEG</sequence>
<evidence type="ECO:0000256" key="1">
    <source>
        <dbReference type="ARBA" id="ARBA00023172"/>
    </source>
</evidence>
<evidence type="ECO:0008006" key="3">
    <source>
        <dbReference type="Google" id="ProtNLM"/>
    </source>
</evidence>
<name>A0A0F9K3P3_9ZZZZ</name>